<dbReference type="EMBL" id="JARJCM010000138">
    <property type="protein sequence ID" value="KAJ7026444.1"/>
    <property type="molecule type" value="Genomic_DNA"/>
</dbReference>
<feature type="region of interest" description="Disordered" evidence="1">
    <location>
        <begin position="46"/>
        <end position="80"/>
    </location>
</feature>
<feature type="compositionally biased region" description="Basic residues" evidence="1">
    <location>
        <begin position="128"/>
        <end position="153"/>
    </location>
</feature>
<sequence>MARVANKSKAKHTSSLRHSAFSYHAGSQRNTALVEDNTILLSRRIPTEHDFGRRQHHYGGNQSREPVPAHEQESVRTGSQRNTISVEDNTITVVIEVDSPVPAPPHIIFRFEFVLKESIKAKMLAPKTPKRGGPRVHTHRHQPLRSNRTRKARLPSDLSDLSSSESEPEESLAILQKKNQKPSPPRIHGWKFHPGLGLGLVTCRRRICLAGDPADAPTCGTEERTNANDSCGRLLKHAGKEPNKIVPTATSTHT</sequence>
<organism evidence="2 3">
    <name type="scientific">Mycena alexandri</name>
    <dbReference type="NCBI Taxonomy" id="1745969"/>
    <lineage>
        <taxon>Eukaryota</taxon>
        <taxon>Fungi</taxon>
        <taxon>Dikarya</taxon>
        <taxon>Basidiomycota</taxon>
        <taxon>Agaricomycotina</taxon>
        <taxon>Agaricomycetes</taxon>
        <taxon>Agaricomycetidae</taxon>
        <taxon>Agaricales</taxon>
        <taxon>Marasmiineae</taxon>
        <taxon>Mycenaceae</taxon>
        <taxon>Mycena</taxon>
    </lineage>
</organism>
<evidence type="ECO:0000256" key="1">
    <source>
        <dbReference type="SAM" id="MobiDB-lite"/>
    </source>
</evidence>
<feature type="compositionally biased region" description="Basic residues" evidence="1">
    <location>
        <begin position="1"/>
        <end position="15"/>
    </location>
</feature>
<feature type="region of interest" description="Disordered" evidence="1">
    <location>
        <begin position="1"/>
        <end position="22"/>
    </location>
</feature>
<keyword evidence="3" id="KW-1185">Reference proteome</keyword>
<evidence type="ECO:0000313" key="3">
    <source>
        <dbReference type="Proteomes" id="UP001218188"/>
    </source>
</evidence>
<feature type="compositionally biased region" description="Low complexity" evidence="1">
    <location>
        <begin position="155"/>
        <end position="165"/>
    </location>
</feature>
<comment type="caution">
    <text evidence="2">The sequence shown here is derived from an EMBL/GenBank/DDBJ whole genome shotgun (WGS) entry which is preliminary data.</text>
</comment>
<feature type="region of interest" description="Disordered" evidence="1">
    <location>
        <begin position="124"/>
        <end position="188"/>
    </location>
</feature>
<dbReference type="Proteomes" id="UP001218188">
    <property type="component" value="Unassembled WGS sequence"/>
</dbReference>
<dbReference type="AlphaFoldDB" id="A0AAD6SF20"/>
<evidence type="ECO:0000313" key="2">
    <source>
        <dbReference type="EMBL" id="KAJ7026444.1"/>
    </source>
</evidence>
<protein>
    <submittedName>
        <fullName evidence="2">Uncharacterized protein</fullName>
    </submittedName>
</protein>
<name>A0AAD6SF20_9AGAR</name>
<gene>
    <name evidence="2" type="ORF">C8F04DRAFT_1190507</name>
</gene>
<reference evidence="2" key="1">
    <citation type="submission" date="2023-03" db="EMBL/GenBank/DDBJ databases">
        <title>Massive genome expansion in bonnet fungi (Mycena s.s.) driven by repeated elements and novel gene families across ecological guilds.</title>
        <authorList>
            <consortium name="Lawrence Berkeley National Laboratory"/>
            <person name="Harder C.B."/>
            <person name="Miyauchi S."/>
            <person name="Viragh M."/>
            <person name="Kuo A."/>
            <person name="Thoen E."/>
            <person name="Andreopoulos B."/>
            <person name="Lu D."/>
            <person name="Skrede I."/>
            <person name="Drula E."/>
            <person name="Henrissat B."/>
            <person name="Morin E."/>
            <person name="Kohler A."/>
            <person name="Barry K."/>
            <person name="LaButti K."/>
            <person name="Morin E."/>
            <person name="Salamov A."/>
            <person name="Lipzen A."/>
            <person name="Mereny Z."/>
            <person name="Hegedus B."/>
            <person name="Baldrian P."/>
            <person name="Stursova M."/>
            <person name="Weitz H."/>
            <person name="Taylor A."/>
            <person name="Grigoriev I.V."/>
            <person name="Nagy L.G."/>
            <person name="Martin F."/>
            <person name="Kauserud H."/>
        </authorList>
    </citation>
    <scope>NUCLEOTIDE SEQUENCE</scope>
    <source>
        <strain evidence="2">CBHHK200</strain>
    </source>
</reference>
<proteinExistence type="predicted"/>
<accession>A0AAD6SF20</accession>